<dbReference type="EMBL" id="BA000028">
    <property type="protein sequence ID" value="BAC14125.1"/>
    <property type="molecule type" value="Genomic_DNA"/>
</dbReference>
<feature type="transmembrane region" description="Helical" evidence="6">
    <location>
        <begin position="256"/>
        <end position="281"/>
    </location>
</feature>
<gene>
    <name evidence="7" type="ordered locus">OB2169</name>
</gene>
<feature type="transmembrane region" description="Helical" evidence="6">
    <location>
        <begin position="288"/>
        <end position="308"/>
    </location>
</feature>
<evidence type="ECO:0000256" key="3">
    <source>
        <dbReference type="ARBA" id="ARBA00022692"/>
    </source>
</evidence>
<feature type="transmembrane region" description="Helical" evidence="6">
    <location>
        <begin position="167"/>
        <end position="191"/>
    </location>
</feature>
<reference evidence="7 8" key="2">
    <citation type="journal article" date="2002" name="Nucleic Acids Res.">
        <title>Genome sequence of Oceanobacillus iheyensis isolated from the Iheya Ridge and its unexpected adaptive capabilities to extreme environments.</title>
        <authorList>
            <person name="Takami H."/>
            <person name="Takaki Y."/>
            <person name="Uchiyama I."/>
        </authorList>
    </citation>
    <scope>NUCLEOTIDE SEQUENCE [LARGE SCALE GENOMIC DNA]</scope>
    <source>
        <strain evidence="8">DSM 14371 / CIP 107618 / JCM 11309 / KCTC 3954 / HTE831</strain>
    </source>
</reference>
<evidence type="ECO:0000313" key="8">
    <source>
        <dbReference type="Proteomes" id="UP000000822"/>
    </source>
</evidence>
<accession>Q8EPD9</accession>
<dbReference type="InterPro" id="IPR002549">
    <property type="entry name" value="AI-2E-like"/>
</dbReference>
<comment type="subcellular location">
    <subcellularLocation>
        <location evidence="1">Membrane</location>
        <topology evidence="1">Multi-pass membrane protein</topology>
    </subcellularLocation>
</comment>
<feature type="transmembrane region" description="Helical" evidence="6">
    <location>
        <begin position="62"/>
        <end position="84"/>
    </location>
</feature>
<evidence type="ECO:0000256" key="2">
    <source>
        <dbReference type="ARBA" id="ARBA00009773"/>
    </source>
</evidence>
<keyword evidence="4 6" id="KW-1133">Transmembrane helix</keyword>
<feature type="transmembrane region" description="Helical" evidence="6">
    <location>
        <begin position="231"/>
        <end position="250"/>
    </location>
</feature>
<comment type="similarity">
    <text evidence="2">Belongs to the autoinducer-2 exporter (AI-2E) (TC 2.A.86) family.</text>
</comment>
<keyword evidence="3 6" id="KW-0812">Transmembrane</keyword>
<dbReference type="GO" id="GO:0055085">
    <property type="term" value="P:transmembrane transport"/>
    <property type="evidence" value="ECO:0007669"/>
    <property type="project" value="TreeGrafter"/>
</dbReference>
<dbReference type="NCBIfam" id="TIGR02872">
    <property type="entry name" value="spore_ytvI"/>
    <property type="match status" value="1"/>
</dbReference>
<reference evidence="7 8" key="1">
    <citation type="journal article" date="2001" name="FEMS Microbiol. Lett.">
        <title>Oceanobacillus iheyensis gen. nov., sp. nov., a deep-sea extremely halotolerant and alkaliphilic species isolated from a depth of 1050 m on the Iheya Ridge.</title>
        <authorList>
            <person name="Lu J."/>
            <person name="Nogi Y."/>
            <person name="Takami H."/>
        </authorList>
    </citation>
    <scope>NUCLEOTIDE SEQUENCE [LARGE SCALE GENOMIC DNA]</scope>
    <source>
        <strain evidence="8">DSM 14371 / CIP 107618 / JCM 11309 / KCTC 3954 / HTE831</strain>
    </source>
</reference>
<dbReference type="HOGENOM" id="CLU_031275_4_0_9"/>
<evidence type="ECO:0000256" key="1">
    <source>
        <dbReference type="ARBA" id="ARBA00004141"/>
    </source>
</evidence>
<dbReference type="InterPro" id="IPR014227">
    <property type="entry name" value="YtvI-like"/>
</dbReference>
<dbReference type="KEGG" id="oih:OB2169"/>
<keyword evidence="8" id="KW-1185">Reference proteome</keyword>
<dbReference type="Proteomes" id="UP000000822">
    <property type="component" value="Chromosome"/>
</dbReference>
<organism evidence="7 8">
    <name type="scientific">Oceanobacillus iheyensis (strain DSM 14371 / CIP 107618 / JCM 11309 / KCTC 3954 / HTE831)</name>
    <dbReference type="NCBI Taxonomy" id="221109"/>
    <lineage>
        <taxon>Bacteria</taxon>
        <taxon>Bacillati</taxon>
        <taxon>Bacillota</taxon>
        <taxon>Bacilli</taxon>
        <taxon>Bacillales</taxon>
        <taxon>Bacillaceae</taxon>
        <taxon>Oceanobacillus</taxon>
    </lineage>
</organism>
<feature type="transmembrane region" description="Helical" evidence="6">
    <location>
        <begin position="9"/>
        <end position="26"/>
    </location>
</feature>
<keyword evidence="5 6" id="KW-0472">Membrane</keyword>
<evidence type="ECO:0000256" key="6">
    <source>
        <dbReference type="SAM" id="Phobius"/>
    </source>
</evidence>
<sequence>MSTELMQRIFRAILVIGLTITVIVAIYFSFPFIYPILIAYILASLFQPMVRGIENKLNFPKIPAIIITVTCFLTLFTGALFLAITELYQGTIFLADKIPTHYQHFVLYLENMFNTHILPMYEKVLSYIDSLDQGYQETVKNYIATLSDLIASGGASFLQVTISNIPMFIAAIPSSVTNIVFILIAACMISYEMDRIHSFFKEIFPARIQSIQNKIASHFKLAVVGYFRAQLILVFTTACIILIGLLILQVEHPLTIVLFAAIADIIPYVGTGIIFIPWIIFSFITGNYSLTIGLSLLYGFVVILRQILEPKVLSSSIGIHPLVMLIGMFIGLKVLGFIGIFLSPILLVLFKGLIETGVFHLLFKYIKG</sequence>
<dbReference type="AlphaFoldDB" id="Q8EPD9"/>
<dbReference type="Pfam" id="PF01594">
    <property type="entry name" value="AI-2E_transport"/>
    <property type="match status" value="1"/>
</dbReference>
<dbReference type="GO" id="GO:0016020">
    <property type="term" value="C:membrane"/>
    <property type="evidence" value="ECO:0007669"/>
    <property type="project" value="UniProtKB-SubCell"/>
</dbReference>
<dbReference type="eggNOG" id="COG0628">
    <property type="taxonomic scope" value="Bacteria"/>
</dbReference>
<evidence type="ECO:0000256" key="5">
    <source>
        <dbReference type="ARBA" id="ARBA00023136"/>
    </source>
</evidence>
<dbReference type="PANTHER" id="PTHR21716">
    <property type="entry name" value="TRANSMEMBRANE PROTEIN"/>
    <property type="match status" value="1"/>
</dbReference>
<evidence type="ECO:0000313" key="7">
    <source>
        <dbReference type="EMBL" id="BAC14125.1"/>
    </source>
</evidence>
<name>Q8EPD9_OCEIH</name>
<evidence type="ECO:0000256" key="4">
    <source>
        <dbReference type="ARBA" id="ARBA00022989"/>
    </source>
</evidence>
<protein>
    <submittedName>
        <fullName evidence="7">Hypothetical conserved protein</fullName>
    </submittedName>
</protein>
<proteinExistence type="inferred from homology"/>
<dbReference type="PANTHER" id="PTHR21716:SF68">
    <property type="entry name" value="TRANSPORT PROTEIN YTVI-RELATED"/>
    <property type="match status" value="1"/>
</dbReference>
<dbReference type="OrthoDB" id="9774361at2"/>
<dbReference type="PhylomeDB" id="Q8EPD9"/>